<dbReference type="InterPro" id="IPR013783">
    <property type="entry name" value="Ig-like_fold"/>
</dbReference>
<gene>
    <name evidence="5" type="ORF">EJ03DRAFT_167328</name>
</gene>
<proteinExistence type="predicted"/>
<reference evidence="5" key="1">
    <citation type="journal article" date="2020" name="Stud. Mycol.">
        <title>101 Dothideomycetes genomes: a test case for predicting lifestyles and emergence of pathogens.</title>
        <authorList>
            <person name="Haridas S."/>
            <person name="Albert R."/>
            <person name="Binder M."/>
            <person name="Bloem J."/>
            <person name="Labutti K."/>
            <person name="Salamov A."/>
            <person name="Andreopoulos B."/>
            <person name="Baker S."/>
            <person name="Barry K."/>
            <person name="Bills G."/>
            <person name="Bluhm B."/>
            <person name="Cannon C."/>
            <person name="Castanera R."/>
            <person name="Culley D."/>
            <person name="Daum C."/>
            <person name="Ezra D."/>
            <person name="Gonzalez J."/>
            <person name="Henrissat B."/>
            <person name="Kuo A."/>
            <person name="Liang C."/>
            <person name="Lipzen A."/>
            <person name="Lutzoni F."/>
            <person name="Magnuson J."/>
            <person name="Mondo S."/>
            <person name="Nolan M."/>
            <person name="Ohm R."/>
            <person name="Pangilinan J."/>
            <person name="Park H.-J."/>
            <person name="Ramirez L."/>
            <person name="Alfaro M."/>
            <person name="Sun H."/>
            <person name="Tritt A."/>
            <person name="Yoshinaga Y."/>
            <person name="Zwiers L.-H."/>
            <person name="Turgeon B."/>
            <person name="Goodwin S."/>
            <person name="Spatafora J."/>
            <person name="Crous P."/>
            <person name="Grigoriev I."/>
        </authorList>
    </citation>
    <scope>NUCLEOTIDE SEQUENCE</scope>
    <source>
        <strain evidence="5">CBS 116005</strain>
    </source>
</reference>
<dbReference type="PANTHER" id="PTHR15048">
    <property type="entry name" value="STARCH-BINDING DOMAIN-CONTAINING PROTEIN 1"/>
    <property type="match status" value="1"/>
</dbReference>
<sequence>MRTPLLLGLFANLAAAAKPYTFDITSLFTKQPNGSPNGGTDYYVIEFEVTSSLGNTPQSAYCWSSWADGTTSSGASKYVPDGQWISCAHNSSKLSDQTSDFQFQLYSDFKIQNFTIALQQNFSESTNETFSRNLATSAPYRITNSSTYSCSMNTITPSNTSVIHTSGTCKNLTNFAGFTIPVANVKPACTDAKTVQLYFSVTETTNWGGSIWIVGNITELGNWNPKHAIGLSAAAYSAENLLWNGGNVSVPAGTALEWKYVQWYADGALLWECGENRVATVAVDSCGVQEMGSNPDYFRCGNH</sequence>
<dbReference type="SUPFAM" id="SSF49452">
    <property type="entry name" value="Starch-binding domain-like"/>
    <property type="match status" value="1"/>
</dbReference>
<dbReference type="GO" id="GO:2001070">
    <property type="term" value="F:starch binding"/>
    <property type="evidence" value="ECO:0007669"/>
    <property type="project" value="InterPro"/>
</dbReference>
<keyword evidence="6" id="KW-1185">Reference proteome</keyword>
<dbReference type="GO" id="GO:0000272">
    <property type="term" value="P:polysaccharide catabolic process"/>
    <property type="evidence" value="ECO:0007669"/>
    <property type="project" value="UniProtKB-KW"/>
</dbReference>
<feature type="chain" id="PRO_5026297290" evidence="3">
    <location>
        <begin position="17"/>
        <end position="303"/>
    </location>
</feature>
<protein>
    <submittedName>
        <fullName evidence="5">Starch-binding domain-like protein</fullName>
    </submittedName>
</protein>
<dbReference type="Proteomes" id="UP000799436">
    <property type="component" value="Unassembled WGS sequence"/>
</dbReference>
<feature type="signal peptide" evidence="3">
    <location>
        <begin position="1"/>
        <end position="16"/>
    </location>
</feature>
<dbReference type="Pfam" id="PF00686">
    <property type="entry name" value="CBM_20"/>
    <property type="match status" value="1"/>
</dbReference>
<evidence type="ECO:0000256" key="2">
    <source>
        <dbReference type="ARBA" id="ARBA00023326"/>
    </source>
</evidence>
<dbReference type="EMBL" id="ML995865">
    <property type="protein sequence ID" value="KAF2766840.1"/>
    <property type="molecule type" value="Genomic_DNA"/>
</dbReference>
<dbReference type="GO" id="GO:0016020">
    <property type="term" value="C:membrane"/>
    <property type="evidence" value="ECO:0007669"/>
    <property type="project" value="TreeGrafter"/>
</dbReference>
<organism evidence="5 6">
    <name type="scientific">Teratosphaeria nubilosa</name>
    <dbReference type="NCBI Taxonomy" id="161662"/>
    <lineage>
        <taxon>Eukaryota</taxon>
        <taxon>Fungi</taxon>
        <taxon>Dikarya</taxon>
        <taxon>Ascomycota</taxon>
        <taxon>Pezizomycotina</taxon>
        <taxon>Dothideomycetes</taxon>
        <taxon>Dothideomycetidae</taxon>
        <taxon>Mycosphaerellales</taxon>
        <taxon>Teratosphaeriaceae</taxon>
        <taxon>Teratosphaeria</taxon>
    </lineage>
</organism>
<dbReference type="Gene3D" id="2.60.40.10">
    <property type="entry name" value="Immunoglobulins"/>
    <property type="match status" value="1"/>
</dbReference>
<keyword evidence="1" id="KW-0119">Carbohydrate metabolism</keyword>
<dbReference type="OrthoDB" id="550577at2759"/>
<evidence type="ECO:0000256" key="3">
    <source>
        <dbReference type="SAM" id="SignalP"/>
    </source>
</evidence>
<evidence type="ECO:0000313" key="5">
    <source>
        <dbReference type="EMBL" id="KAF2766840.1"/>
    </source>
</evidence>
<evidence type="ECO:0000256" key="1">
    <source>
        <dbReference type="ARBA" id="ARBA00023277"/>
    </source>
</evidence>
<dbReference type="AlphaFoldDB" id="A0A6G1L2B6"/>
<name>A0A6G1L2B6_9PEZI</name>
<keyword evidence="3" id="KW-0732">Signal</keyword>
<dbReference type="InterPro" id="IPR002044">
    <property type="entry name" value="CBM20"/>
</dbReference>
<dbReference type="SMART" id="SM01065">
    <property type="entry name" value="CBM_2"/>
    <property type="match status" value="1"/>
</dbReference>
<feature type="domain" description="CBM20" evidence="4">
    <location>
        <begin position="189"/>
        <end position="299"/>
    </location>
</feature>
<keyword evidence="2" id="KW-0624">Polysaccharide degradation</keyword>
<evidence type="ECO:0000313" key="6">
    <source>
        <dbReference type="Proteomes" id="UP000799436"/>
    </source>
</evidence>
<dbReference type="PROSITE" id="PS51166">
    <property type="entry name" value="CBM20"/>
    <property type="match status" value="1"/>
</dbReference>
<accession>A0A6G1L2B6</accession>
<dbReference type="InterPro" id="IPR013784">
    <property type="entry name" value="Carb-bd-like_fold"/>
</dbReference>
<evidence type="ECO:0000259" key="4">
    <source>
        <dbReference type="PROSITE" id="PS51166"/>
    </source>
</evidence>
<dbReference type="PANTHER" id="PTHR15048:SF0">
    <property type="entry name" value="STARCH-BINDING DOMAIN-CONTAINING PROTEIN 1"/>
    <property type="match status" value="1"/>
</dbReference>